<evidence type="ECO:0000313" key="1">
    <source>
        <dbReference type="EMBL" id="MDH5922936.1"/>
    </source>
</evidence>
<dbReference type="RefSeq" id="WP_280534408.1">
    <property type="nucleotide sequence ID" value="NZ_JAKMYX010000080.1"/>
</dbReference>
<gene>
    <name evidence="1" type="ORF">L8R85_18075</name>
</gene>
<dbReference type="Proteomes" id="UP001159663">
    <property type="component" value="Unassembled WGS sequence"/>
</dbReference>
<proteinExistence type="predicted"/>
<evidence type="ECO:0000313" key="2">
    <source>
        <dbReference type="Proteomes" id="UP001159663"/>
    </source>
</evidence>
<name>A0AA43JYM0_VIBSP</name>
<protein>
    <submittedName>
        <fullName evidence="1">Uncharacterized protein</fullName>
    </submittedName>
</protein>
<dbReference type="AlphaFoldDB" id="A0AA43JYM0"/>
<sequence>MSVRTPISNIHHKRRARPLAALNRDRWRKLLENPSQYDYLLSRSGKSTQRQYLTDIGRVMDYLVSELEFRTCKVGVVTANGFLLRTWANAAKGTGLPEWRVKQCVSYAKDRGWITSKQPRENINGDWYGLASIKRITDKYFRDLGLNLAYANAKQAATKNLKKMAASTGVHIRYLLTPITLLRKFARRSTQRHNSTVP</sequence>
<reference evidence="1" key="1">
    <citation type="submission" date="2022-01" db="EMBL/GenBank/DDBJ databases">
        <title>Vibrio aestuarianus Clade A and Clade B isolates are associated with Pacific oyster (Crassostrea gigas) disease outbreaks across Ireland.</title>
        <authorList>
            <person name="Coyle N."/>
            <person name="O'Toole C."/>
            <person name="Thomas J.C.L."/>
            <person name="Ryder D."/>
            <person name="Cheslett D."/>
            <person name="Feist S."/>
            <person name="Bean T."/>
            <person name="Joseph A."/>
            <person name="Waina A."/>
            <person name="Feil E."/>
            <person name="Verner-Jeffreys D.W."/>
        </authorList>
    </citation>
    <scope>NUCLEOTIDE SEQUENCE</scope>
    <source>
        <strain evidence="1">S/17/14 A</strain>
    </source>
</reference>
<dbReference type="EMBL" id="JAKMYX010000080">
    <property type="protein sequence ID" value="MDH5922936.1"/>
    <property type="molecule type" value="Genomic_DNA"/>
</dbReference>
<comment type="caution">
    <text evidence="1">The sequence shown here is derived from an EMBL/GenBank/DDBJ whole genome shotgun (WGS) entry which is preliminary data.</text>
</comment>
<organism evidence="1 2">
    <name type="scientific">Vibrio splendidus</name>
    <dbReference type="NCBI Taxonomy" id="29497"/>
    <lineage>
        <taxon>Bacteria</taxon>
        <taxon>Pseudomonadati</taxon>
        <taxon>Pseudomonadota</taxon>
        <taxon>Gammaproteobacteria</taxon>
        <taxon>Vibrionales</taxon>
        <taxon>Vibrionaceae</taxon>
        <taxon>Vibrio</taxon>
    </lineage>
</organism>
<accession>A0AA43JYM0</accession>